<accession>A0A2C9W737</accession>
<sequence length="128" mass="13966">MHKSSSSTTSTKTPEDMAAQTPVDIGTRGTVGSLIMQEIRYFSQLESSYPGSSQKPKFHTTGIASTSSHQSKPTVRSAPTTPKKKKKGSSRLLPSMCSVVEVSNNNRRIGISEFSYRNLKSDVKNLQV</sequence>
<reference evidence="3" key="1">
    <citation type="journal article" date="2016" name="Nat. Biotechnol.">
        <title>Sequencing wild and cultivated cassava and related species reveals extensive interspecific hybridization and genetic diversity.</title>
        <authorList>
            <person name="Bredeson J.V."/>
            <person name="Lyons J.B."/>
            <person name="Prochnik S.E."/>
            <person name="Wu G.A."/>
            <person name="Ha C.M."/>
            <person name="Edsinger-Gonzales E."/>
            <person name="Grimwood J."/>
            <person name="Schmutz J."/>
            <person name="Rabbi I.Y."/>
            <person name="Egesi C."/>
            <person name="Nauluvula P."/>
            <person name="Lebot V."/>
            <person name="Ndunguru J."/>
            <person name="Mkamilo G."/>
            <person name="Bart R.S."/>
            <person name="Setter T.L."/>
            <person name="Gleadow R.M."/>
            <person name="Kulakow P."/>
            <person name="Ferguson M.E."/>
            <person name="Rounsley S."/>
            <person name="Rokhsar D.S."/>
        </authorList>
    </citation>
    <scope>NUCLEOTIDE SEQUENCE [LARGE SCALE GENOMIC DNA]</scope>
    <source>
        <strain evidence="3">cv. AM560-2</strain>
    </source>
</reference>
<name>A0A2C9W737_MANES</name>
<feature type="compositionally biased region" description="Low complexity" evidence="1">
    <location>
        <begin position="1"/>
        <end position="12"/>
    </location>
</feature>
<feature type="region of interest" description="Disordered" evidence="1">
    <location>
        <begin position="47"/>
        <end position="92"/>
    </location>
</feature>
<evidence type="ECO:0000256" key="1">
    <source>
        <dbReference type="SAM" id="MobiDB-lite"/>
    </source>
</evidence>
<dbReference type="Gramene" id="Manes.03G126800.1.v8.1">
    <property type="protein sequence ID" value="Manes.03G126800.1.v8.1.CDS.1"/>
    <property type="gene ID" value="Manes.03G126800.v8.1"/>
</dbReference>
<comment type="caution">
    <text evidence="2">The sequence shown here is derived from an EMBL/GenBank/DDBJ whole genome shotgun (WGS) entry which is preliminary data.</text>
</comment>
<evidence type="ECO:0000313" key="2">
    <source>
        <dbReference type="EMBL" id="OAY55086.1"/>
    </source>
</evidence>
<proteinExistence type="predicted"/>
<evidence type="ECO:0000313" key="3">
    <source>
        <dbReference type="Proteomes" id="UP000091857"/>
    </source>
</evidence>
<organism evidence="2 3">
    <name type="scientific">Manihot esculenta</name>
    <name type="common">Cassava</name>
    <name type="synonym">Jatropha manihot</name>
    <dbReference type="NCBI Taxonomy" id="3983"/>
    <lineage>
        <taxon>Eukaryota</taxon>
        <taxon>Viridiplantae</taxon>
        <taxon>Streptophyta</taxon>
        <taxon>Embryophyta</taxon>
        <taxon>Tracheophyta</taxon>
        <taxon>Spermatophyta</taxon>
        <taxon>Magnoliopsida</taxon>
        <taxon>eudicotyledons</taxon>
        <taxon>Gunneridae</taxon>
        <taxon>Pentapetalae</taxon>
        <taxon>rosids</taxon>
        <taxon>fabids</taxon>
        <taxon>Malpighiales</taxon>
        <taxon>Euphorbiaceae</taxon>
        <taxon>Crotonoideae</taxon>
        <taxon>Manihoteae</taxon>
        <taxon>Manihot</taxon>
    </lineage>
</organism>
<dbReference type="PANTHER" id="PTHR35131">
    <property type="entry name" value="EXPRESSED PROTEIN"/>
    <property type="match status" value="1"/>
</dbReference>
<keyword evidence="3" id="KW-1185">Reference proteome</keyword>
<dbReference type="EMBL" id="CM004389">
    <property type="protein sequence ID" value="OAY55086.1"/>
    <property type="molecule type" value="Genomic_DNA"/>
</dbReference>
<dbReference type="PANTHER" id="PTHR35131:SF2">
    <property type="entry name" value="GAG-POL POLYPROTEIN"/>
    <property type="match status" value="1"/>
</dbReference>
<dbReference type="Proteomes" id="UP000091857">
    <property type="component" value="Chromosome 3"/>
</dbReference>
<gene>
    <name evidence="2" type="ORF">MANES_03G126800v8</name>
</gene>
<protein>
    <submittedName>
        <fullName evidence="2">Uncharacterized protein</fullName>
    </submittedName>
</protein>
<feature type="compositionally biased region" description="Polar residues" evidence="1">
    <location>
        <begin position="62"/>
        <end position="78"/>
    </location>
</feature>
<dbReference type="AlphaFoldDB" id="A0A2C9W737"/>
<feature type="region of interest" description="Disordered" evidence="1">
    <location>
        <begin position="1"/>
        <end position="29"/>
    </location>
</feature>